<protein>
    <submittedName>
        <fullName evidence="1">DUF4249 domain-containing protein</fullName>
    </submittedName>
</protein>
<evidence type="ECO:0000313" key="1">
    <source>
        <dbReference type="EMBL" id="RXR31779.1"/>
    </source>
</evidence>
<dbReference type="Proteomes" id="UP000289734">
    <property type="component" value="Unassembled WGS sequence"/>
</dbReference>
<dbReference type="Pfam" id="PF14054">
    <property type="entry name" value="DUF4249"/>
    <property type="match status" value="1"/>
</dbReference>
<dbReference type="InterPro" id="IPR025345">
    <property type="entry name" value="DUF4249"/>
</dbReference>
<comment type="caution">
    <text evidence="1">The sequence shown here is derived from an EMBL/GenBank/DDBJ whole genome shotgun (WGS) entry which is preliminary data.</text>
</comment>
<organism evidence="1 2">
    <name type="scientific">Flavobacterium piscinae</name>
    <dbReference type="NCBI Taxonomy" id="2506424"/>
    <lineage>
        <taxon>Bacteria</taxon>
        <taxon>Pseudomonadati</taxon>
        <taxon>Bacteroidota</taxon>
        <taxon>Flavobacteriia</taxon>
        <taxon>Flavobacteriales</taxon>
        <taxon>Flavobacteriaceae</taxon>
        <taxon>Flavobacterium</taxon>
    </lineage>
</organism>
<dbReference type="RefSeq" id="WP_129464458.1">
    <property type="nucleotide sequence ID" value="NZ_JACSXZ010000002.1"/>
</dbReference>
<proteinExistence type="predicted"/>
<dbReference type="AlphaFoldDB" id="A0A4Q1KR47"/>
<gene>
    <name evidence="1" type="ORF">EQG68_08875</name>
</gene>
<reference evidence="2" key="1">
    <citation type="submission" date="2019-01" db="EMBL/GenBank/DDBJ databases">
        <title>Cytophagaceae bacterium strain CAR-16.</title>
        <authorList>
            <person name="Chen W.-M."/>
        </authorList>
    </citation>
    <scope>NUCLEOTIDE SEQUENCE [LARGE SCALE GENOMIC DNA]</scope>
    <source>
        <strain evidence="2">ICH-30</strain>
    </source>
</reference>
<dbReference type="PROSITE" id="PS51257">
    <property type="entry name" value="PROKAR_LIPOPROTEIN"/>
    <property type="match status" value="1"/>
</dbReference>
<sequence length="272" mass="30902">MKHFKYSLFVLFAFVTFGCEEVVDVDLNTAPPRLVIEASINWLRDTPGNIQAVKLSTTTDYFSQEIPPVTDALVSVTNSEGTTFTFTQIEEPGLYICTDFVPVLNESYTLTVVYDGETYTSTERLLATPEVKRVEQRNDGGVLGDEVEVKFFFDDIQNETNFYFLGIFDPYKVIPEYGVLEDRFFENNEMFGLYFSEELKTGDTLTFTMNGVSQNYFNYLNILLAQAGNNAGPFSTPTSTVRGNIINQTNFDNFALGYFRLSQTEVNEYIIE</sequence>
<evidence type="ECO:0000313" key="2">
    <source>
        <dbReference type="Proteomes" id="UP000289734"/>
    </source>
</evidence>
<dbReference type="OrthoDB" id="1430047at2"/>
<name>A0A4Q1KR47_9FLAO</name>
<dbReference type="EMBL" id="SBKQ01000008">
    <property type="protein sequence ID" value="RXR31779.1"/>
    <property type="molecule type" value="Genomic_DNA"/>
</dbReference>
<accession>A0A4Q1KR47</accession>
<keyword evidence="2" id="KW-1185">Reference proteome</keyword>